<dbReference type="InterPro" id="IPR036378">
    <property type="entry name" value="FAS1_dom_sf"/>
</dbReference>
<sequence>MSLRQDAAEEPITIDGKAKIIRQDVETTNGVMHITDSVLVCPFLKNKL</sequence>
<reference evidence="2" key="1">
    <citation type="journal article" date="2023" name="Mol. Biol. Evol.">
        <title>Third-Generation Sequencing Reveals the Adaptive Role of the Epigenome in Three Deep-Sea Polychaetes.</title>
        <authorList>
            <person name="Perez M."/>
            <person name="Aroh O."/>
            <person name="Sun Y."/>
            <person name="Lan Y."/>
            <person name="Juniper S.K."/>
            <person name="Young C.R."/>
            <person name="Angers B."/>
            <person name="Qian P.Y."/>
        </authorList>
    </citation>
    <scope>NUCLEOTIDE SEQUENCE</scope>
    <source>
        <strain evidence="2">R07B-5</strain>
    </source>
</reference>
<dbReference type="PROSITE" id="PS50213">
    <property type="entry name" value="FAS1"/>
    <property type="match status" value="1"/>
</dbReference>
<dbReference type="SUPFAM" id="SSF82153">
    <property type="entry name" value="FAS1 domain"/>
    <property type="match status" value="1"/>
</dbReference>
<evidence type="ECO:0000313" key="3">
    <source>
        <dbReference type="Proteomes" id="UP001209878"/>
    </source>
</evidence>
<organism evidence="2 3">
    <name type="scientific">Ridgeia piscesae</name>
    <name type="common">Tubeworm</name>
    <dbReference type="NCBI Taxonomy" id="27915"/>
    <lineage>
        <taxon>Eukaryota</taxon>
        <taxon>Metazoa</taxon>
        <taxon>Spiralia</taxon>
        <taxon>Lophotrochozoa</taxon>
        <taxon>Annelida</taxon>
        <taxon>Polychaeta</taxon>
        <taxon>Sedentaria</taxon>
        <taxon>Canalipalpata</taxon>
        <taxon>Sabellida</taxon>
        <taxon>Siboglinidae</taxon>
        <taxon>Ridgeia</taxon>
    </lineage>
</organism>
<dbReference type="Proteomes" id="UP001209878">
    <property type="component" value="Unassembled WGS sequence"/>
</dbReference>
<dbReference type="AlphaFoldDB" id="A0AAD9MMW5"/>
<evidence type="ECO:0000313" key="2">
    <source>
        <dbReference type="EMBL" id="KAK2140017.1"/>
    </source>
</evidence>
<accession>A0AAD9MMW5</accession>
<gene>
    <name evidence="2" type="ORF">NP493_6041g00004</name>
</gene>
<proteinExistence type="predicted"/>
<dbReference type="Gene3D" id="2.30.180.10">
    <property type="entry name" value="FAS1 domain"/>
    <property type="match status" value="1"/>
</dbReference>
<keyword evidence="3" id="KW-1185">Reference proteome</keyword>
<dbReference type="InterPro" id="IPR000782">
    <property type="entry name" value="FAS1_domain"/>
</dbReference>
<protein>
    <recommendedName>
        <fullName evidence="1">FAS1 domain-containing protein</fullName>
    </recommendedName>
</protein>
<dbReference type="Pfam" id="PF02469">
    <property type="entry name" value="Fasciclin"/>
    <property type="match status" value="1"/>
</dbReference>
<name>A0AAD9MMW5_RIDPI</name>
<feature type="domain" description="FAS1" evidence="1">
    <location>
        <begin position="1"/>
        <end position="39"/>
    </location>
</feature>
<evidence type="ECO:0000259" key="1">
    <source>
        <dbReference type="PROSITE" id="PS50213"/>
    </source>
</evidence>
<dbReference type="EMBL" id="JAODUO010006026">
    <property type="protein sequence ID" value="KAK2140017.1"/>
    <property type="molecule type" value="Genomic_DNA"/>
</dbReference>
<comment type="caution">
    <text evidence="2">The sequence shown here is derived from an EMBL/GenBank/DDBJ whole genome shotgun (WGS) entry which is preliminary data.</text>
</comment>